<keyword evidence="7" id="KW-0482">Metalloprotease</keyword>
<proteinExistence type="inferred from homology"/>
<dbReference type="AlphaFoldDB" id="A0A514BQ32"/>
<dbReference type="Pfam" id="PF01431">
    <property type="entry name" value="Peptidase_M13"/>
    <property type="match status" value="1"/>
</dbReference>
<comment type="cofactor">
    <cofactor evidence="1">
        <name>Zn(2+)</name>
        <dbReference type="ChEBI" id="CHEBI:29105"/>
    </cofactor>
</comment>
<dbReference type="PROSITE" id="PS51885">
    <property type="entry name" value="NEPRILYSIN"/>
    <property type="match status" value="1"/>
</dbReference>
<evidence type="ECO:0000259" key="9">
    <source>
        <dbReference type="Pfam" id="PF01431"/>
    </source>
</evidence>
<accession>A0A514BQ32</accession>
<dbReference type="InterPro" id="IPR008753">
    <property type="entry name" value="Peptidase_M13_N"/>
</dbReference>
<evidence type="ECO:0000256" key="1">
    <source>
        <dbReference type="ARBA" id="ARBA00001947"/>
    </source>
</evidence>
<evidence type="ECO:0000256" key="8">
    <source>
        <dbReference type="SAM" id="MobiDB-lite"/>
    </source>
</evidence>
<dbReference type="InterPro" id="IPR018497">
    <property type="entry name" value="Peptidase_M13_C"/>
</dbReference>
<reference evidence="11 12" key="1">
    <citation type="submission" date="2019-06" db="EMBL/GenBank/DDBJ databases">
        <title>Lysobacter alkalisoli sp. nov. isolated from saline-alkali soil.</title>
        <authorList>
            <person name="Sun J.-Q."/>
            <person name="Xu L."/>
        </authorList>
    </citation>
    <scope>NUCLEOTIDE SEQUENCE [LARGE SCALE GENOMIC DNA]</scope>
    <source>
        <strain evidence="11 12">SJ-36</strain>
    </source>
</reference>
<gene>
    <name evidence="11" type="ORF">FKV23_04835</name>
</gene>
<evidence type="ECO:0000256" key="5">
    <source>
        <dbReference type="ARBA" id="ARBA00022801"/>
    </source>
</evidence>
<dbReference type="KEGG" id="lyj:FKV23_04835"/>
<evidence type="ECO:0000256" key="6">
    <source>
        <dbReference type="ARBA" id="ARBA00022833"/>
    </source>
</evidence>
<keyword evidence="12" id="KW-1185">Reference proteome</keyword>
<comment type="similarity">
    <text evidence="2">Belongs to the peptidase M13 family.</text>
</comment>
<keyword evidence="6" id="KW-0862">Zinc</keyword>
<keyword evidence="3" id="KW-0645">Protease</keyword>
<dbReference type="OrthoDB" id="9775677at2"/>
<feature type="region of interest" description="Disordered" evidence="8">
    <location>
        <begin position="1"/>
        <end position="35"/>
    </location>
</feature>
<dbReference type="Pfam" id="PF05649">
    <property type="entry name" value="Peptidase_M13_N"/>
    <property type="match status" value="1"/>
</dbReference>
<keyword evidence="4" id="KW-0479">Metal-binding</keyword>
<dbReference type="PANTHER" id="PTHR11733">
    <property type="entry name" value="ZINC METALLOPROTEASE FAMILY M13 NEPRILYSIN-RELATED"/>
    <property type="match status" value="1"/>
</dbReference>
<evidence type="ECO:0000256" key="3">
    <source>
        <dbReference type="ARBA" id="ARBA00022670"/>
    </source>
</evidence>
<feature type="domain" description="Peptidase M13 N-terminal" evidence="10">
    <location>
        <begin position="98"/>
        <end position="474"/>
    </location>
</feature>
<protein>
    <submittedName>
        <fullName evidence="11">Peptidase</fullName>
    </submittedName>
</protein>
<dbReference type="Gene3D" id="3.40.390.10">
    <property type="entry name" value="Collagenase (Catalytic Domain)"/>
    <property type="match status" value="1"/>
</dbReference>
<dbReference type="InterPro" id="IPR000718">
    <property type="entry name" value="Peptidase_M13"/>
</dbReference>
<evidence type="ECO:0000256" key="7">
    <source>
        <dbReference type="ARBA" id="ARBA00023049"/>
    </source>
</evidence>
<dbReference type="GO" id="GO:0005886">
    <property type="term" value="C:plasma membrane"/>
    <property type="evidence" value="ECO:0007669"/>
    <property type="project" value="TreeGrafter"/>
</dbReference>
<dbReference type="PRINTS" id="PR00786">
    <property type="entry name" value="NEPRILYSIN"/>
</dbReference>
<dbReference type="CDD" id="cd08662">
    <property type="entry name" value="M13"/>
    <property type="match status" value="1"/>
</dbReference>
<sequence>MTFDTPGTRQPKAKVRSLSHPTVSPESTVTTQKPHALKPRAVLLSLAIAAAVSACGQSPAPADTASSAGTGGITLDESTLPPVNRFLASDLDSSKDACTDFGGYVNGQWLAANEIPGDRTSWGAFEMLAERSLAVQRQIAEQAAADTDATGVKKIVGDFWATGMDADKINAQGIEPIQGVLAEIDALDGQEAIAGFLRDSAAKGQFYVFGFGPEADFKNSSMNIAYAFQGGLGLPDKTYYEDADKADKLEAYQAHVAKVLELSGVPADDAAEQAADVVAFEKRLAKVSKSQKEMSRDVSLYYNPVSPADADKLAPNFPWTRFFESQGLQAPEMFSLAVPAFHEEISRMLADVPAGQWRSYLRFHAVDGASPYLSDAFVEENFNFYNKTLRGQKELKERGKRVLGTIESGAGEALGQLYVDVAFSPESKSRMQELVGHLSDALKVRIENLAWMGDETKAKAMEKWASFTPKIGYPDKWRDWSGLETSRDSYIGNVLAAIEFNHKHELSKVGEPVDKTEWGMSPQTVNAYYNPLQNEIVFPAAILQPPFFDLEADDPLNYGGIGAVIGHEMTHGYDDQGSRFGPDGNFVPDPGWWTQKDFDSFKGLTDQLVKQFDGYKATDDQHVDGKLTLGENIADLGGLATAYDAMKAAAGDSEDPMIDGMTRDQRFFANWATVWRRNFTPEELKVRLATDPHAPANFRAIGAPSNLPAFAAAFECRPGQPMVRSGDDQVVIW</sequence>
<dbReference type="EMBL" id="CP041242">
    <property type="protein sequence ID" value="QDH69490.1"/>
    <property type="molecule type" value="Genomic_DNA"/>
</dbReference>
<evidence type="ECO:0000256" key="2">
    <source>
        <dbReference type="ARBA" id="ARBA00007357"/>
    </source>
</evidence>
<organism evidence="11 12">
    <name type="scientific">Marilutibacter alkalisoli</name>
    <dbReference type="NCBI Taxonomy" id="2591633"/>
    <lineage>
        <taxon>Bacteria</taxon>
        <taxon>Pseudomonadati</taxon>
        <taxon>Pseudomonadota</taxon>
        <taxon>Gammaproteobacteria</taxon>
        <taxon>Lysobacterales</taxon>
        <taxon>Lysobacteraceae</taxon>
        <taxon>Marilutibacter</taxon>
    </lineage>
</organism>
<dbReference type="GO" id="GO:0046872">
    <property type="term" value="F:metal ion binding"/>
    <property type="evidence" value="ECO:0007669"/>
    <property type="project" value="UniProtKB-KW"/>
</dbReference>
<evidence type="ECO:0000313" key="12">
    <source>
        <dbReference type="Proteomes" id="UP000317199"/>
    </source>
</evidence>
<evidence type="ECO:0000313" key="11">
    <source>
        <dbReference type="EMBL" id="QDH69490.1"/>
    </source>
</evidence>
<dbReference type="SUPFAM" id="SSF55486">
    <property type="entry name" value="Metalloproteases ('zincins'), catalytic domain"/>
    <property type="match status" value="1"/>
</dbReference>
<dbReference type="Proteomes" id="UP000317199">
    <property type="component" value="Chromosome"/>
</dbReference>
<dbReference type="Gene3D" id="1.10.1380.10">
    <property type="entry name" value="Neutral endopeptidase , domain2"/>
    <property type="match status" value="1"/>
</dbReference>
<keyword evidence="5" id="KW-0378">Hydrolase</keyword>
<name>A0A514BQ32_9GAMM</name>
<dbReference type="GO" id="GO:0004222">
    <property type="term" value="F:metalloendopeptidase activity"/>
    <property type="evidence" value="ECO:0007669"/>
    <property type="project" value="InterPro"/>
</dbReference>
<dbReference type="GO" id="GO:0016485">
    <property type="term" value="P:protein processing"/>
    <property type="evidence" value="ECO:0007669"/>
    <property type="project" value="TreeGrafter"/>
</dbReference>
<evidence type="ECO:0000259" key="10">
    <source>
        <dbReference type="Pfam" id="PF05649"/>
    </source>
</evidence>
<dbReference type="InterPro" id="IPR024079">
    <property type="entry name" value="MetalloPept_cat_dom_sf"/>
</dbReference>
<dbReference type="InterPro" id="IPR042089">
    <property type="entry name" value="Peptidase_M13_dom_2"/>
</dbReference>
<evidence type="ECO:0000256" key="4">
    <source>
        <dbReference type="ARBA" id="ARBA00022723"/>
    </source>
</evidence>
<feature type="domain" description="Peptidase M13 C-terminal" evidence="9">
    <location>
        <begin position="526"/>
        <end position="727"/>
    </location>
</feature>
<dbReference type="PANTHER" id="PTHR11733:SF167">
    <property type="entry name" value="FI17812P1-RELATED"/>
    <property type="match status" value="1"/>
</dbReference>
<feature type="compositionally biased region" description="Polar residues" evidence="8">
    <location>
        <begin position="19"/>
        <end position="33"/>
    </location>
</feature>